<sequence length="45" mass="4698">MRAGNEGHRKCHQAVTKLPVAAAEGCARDRRARKTGASVIQPGAA</sequence>
<protein>
    <submittedName>
        <fullName evidence="1">Uncharacterized protein</fullName>
    </submittedName>
</protein>
<dbReference type="EMBL" id="CP027753">
    <property type="protein sequence ID" value="AZE50618.1"/>
    <property type="molecule type" value="Genomic_DNA"/>
</dbReference>
<name>A0A3G7TW37_9PSED</name>
<organism evidence="1 2">
    <name type="scientific">Pseudomonas chlororaphis</name>
    <dbReference type="NCBI Taxonomy" id="587753"/>
    <lineage>
        <taxon>Bacteria</taxon>
        <taxon>Pseudomonadati</taxon>
        <taxon>Pseudomonadota</taxon>
        <taxon>Gammaproteobacteria</taxon>
        <taxon>Pseudomonadales</taxon>
        <taxon>Pseudomonadaceae</taxon>
        <taxon>Pseudomonas</taxon>
    </lineage>
</organism>
<dbReference type="Proteomes" id="UP000268048">
    <property type="component" value="Chromosome"/>
</dbReference>
<proteinExistence type="predicted"/>
<gene>
    <name evidence="1" type="ORF">C4K04_4967</name>
</gene>
<evidence type="ECO:0000313" key="2">
    <source>
        <dbReference type="Proteomes" id="UP000268048"/>
    </source>
</evidence>
<accession>A0A3G7TW37</accession>
<reference evidence="1 2" key="1">
    <citation type="submission" date="2018-03" db="EMBL/GenBank/DDBJ databases">
        <title>Diversity of phytobeneficial traits revealed by whole-genome analysis of worldwide-isolated phenazine-producing Pseudomonas spp.</title>
        <authorList>
            <person name="Biessy A."/>
            <person name="Novinscak A."/>
            <person name="Blom J."/>
            <person name="Leger G."/>
            <person name="Thomashow L.S."/>
            <person name="Cazorla F.M."/>
            <person name="Josic D."/>
            <person name="Filion M."/>
        </authorList>
    </citation>
    <scope>NUCLEOTIDE SEQUENCE [LARGE SCALE GENOMIC DNA]</scope>
    <source>
        <strain evidence="1 2">B25</strain>
    </source>
</reference>
<evidence type="ECO:0000313" key="1">
    <source>
        <dbReference type="EMBL" id="AZE50618.1"/>
    </source>
</evidence>
<dbReference type="AlphaFoldDB" id="A0A3G7TW37"/>